<feature type="domain" description="DUF1648" evidence="2">
    <location>
        <begin position="14"/>
        <end position="55"/>
    </location>
</feature>
<feature type="transmembrane region" description="Helical" evidence="1">
    <location>
        <begin position="50"/>
        <end position="70"/>
    </location>
</feature>
<keyword evidence="1" id="KW-1133">Transmembrane helix</keyword>
<feature type="transmembrane region" description="Helical" evidence="1">
    <location>
        <begin position="163"/>
        <end position="184"/>
    </location>
</feature>
<dbReference type="InterPro" id="IPR025962">
    <property type="entry name" value="SdpI/YhfL"/>
</dbReference>
<dbReference type="PIRSF" id="PIRSF038959">
    <property type="entry name" value="SdpI"/>
    <property type="match status" value="1"/>
</dbReference>
<dbReference type="OrthoDB" id="9808690at2"/>
<dbReference type="GO" id="GO:0009636">
    <property type="term" value="P:response to toxic substance"/>
    <property type="evidence" value="ECO:0007669"/>
    <property type="project" value="TreeGrafter"/>
</dbReference>
<dbReference type="RefSeq" id="WP_144844614.1">
    <property type="nucleotide sequence ID" value="NZ_VMRJ01000001.1"/>
</dbReference>
<reference evidence="3 4" key="1">
    <citation type="submission" date="2019-07" db="EMBL/GenBank/DDBJ databases">
        <title>Hymenobacter sp. straun FUR1 Genome sequencing and assembly.</title>
        <authorList>
            <person name="Chhetri G."/>
        </authorList>
    </citation>
    <scope>NUCLEOTIDE SEQUENCE [LARGE SCALE GENOMIC DNA]</scope>
    <source>
        <strain evidence="3 4">Fur1</strain>
    </source>
</reference>
<gene>
    <name evidence="3" type="ORF">FNT36_04080</name>
</gene>
<keyword evidence="4" id="KW-1185">Reference proteome</keyword>
<comment type="caution">
    <text evidence="3">The sequence shown here is derived from an EMBL/GenBank/DDBJ whole genome shotgun (WGS) entry which is preliminary data.</text>
</comment>
<dbReference type="EMBL" id="VMRJ01000001">
    <property type="protein sequence ID" value="TVT43275.1"/>
    <property type="molecule type" value="Genomic_DNA"/>
</dbReference>
<evidence type="ECO:0000259" key="2">
    <source>
        <dbReference type="Pfam" id="PF07853"/>
    </source>
</evidence>
<feature type="transmembrane region" description="Helical" evidence="1">
    <location>
        <begin position="91"/>
        <end position="109"/>
    </location>
</feature>
<dbReference type="Pfam" id="PF07853">
    <property type="entry name" value="DUF1648"/>
    <property type="match status" value="1"/>
</dbReference>
<sequence>MKRSLSIWHLLSFLVLVLPTLYLIWAWPALPSRIPSHFGIGSIDNYTSRSHVWLLTSALPIGTYLILTFLPRFDPRRRLAADSRSFHKLSLLLVAGLSASACYCLYLALHPEQLPDWKMGAGISLFLALVGNYLTTVQPNYFLGIRTPWALESDIVWLKTHRLVGRLLFGGGLGLLALAVLGPLTWFEPALLLVVLGIVGLSYGYSYWLYQQLLASNT</sequence>
<dbReference type="PANTHER" id="PTHR37810:SF5">
    <property type="entry name" value="IMMUNITY PROTEIN SDPI"/>
    <property type="match status" value="1"/>
</dbReference>
<protein>
    <submittedName>
        <fullName evidence="3">DUF1648 domain-containing protein</fullName>
    </submittedName>
</protein>
<name>A0A558C387_9BACT</name>
<dbReference type="PANTHER" id="PTHR37810">
    <property type="entry name" value="IMMUNITY PROTEIN SDPI"/>
    <property type="match status" value="1"/>
</dbReference>
<proteinExistence type="predicted"/>
<accession>A0A558C387</accession>
<feature type="transmembrane region" description="Helical" evidence="1">
    <location>
        <begin position="121"/>
        <end position="143"/>
    </location>
</feature>
<evidence type="ECO:0000313" key="4">
    <source>
        <dbReference type="Proteomes" id="UP000317624"/>
    </source>
</evidence>
<evidence type="ECO:0000313" key="3">
    <source>
        <dbReference type="EMBL" id="TVT43275.1"/>
    </source>
</evidence>
<keyword evidence="1" id="KW-0472">Membrane</keyword>
<keyword evidence="1" id="KW-0812">Transmembrane</keyword>
<dbReference type="Pfam" id="PF13630">
    <property type="entry name" value="SdpI"/>
    <property type="match status" value="1"/>
</dbReference>
<organism evidence="3 4">
    <name type="scientific">Hymenobacter setariae</name>
    <dbReference type="NCBI Taxonomy" id="2594794"/>
    <lineage>
        <taxon>Bacteria</taxon>
        <taxon>Pseudomonadati</taxon>
        <taxon>Bacteroidota</taxon>
        <taxon>Cytophagia</taxon>
        <taxon>Cytophagales</taxon>
        <taxon>Hymenobacteraceae</taxon>
        <taxon>Hymenobacter</taxon>
    </lineage>
</organism>
<dbReference type="InterPro" id="IPR012867">
    <property type="entry name" value="DUF1648"/>
</dbReference>
<dbReference type="AlphaFoldDB" id="A0A558C387"/>
<feature type="transmembrane region" description="Helical" evidence="1">
    <location>
        <begin position="190"/>
        <end position="210"/>
    </location>
</feature>
<evidence type="ECO:0000256" key="1">
    <source>
        <dbReference type="SAM" id="Phobius"/>
    </source>
</evidence>
<dbReference type="Proteomes" id="UP000317624">
    <property type="component" value="Unassembled WGS sequence"/>
</dbReference>
<dbReference type="InterPro" id="IPR026272">
    <property type="entry name" value="SdpI"/>
</dbReference>